<feature type="region of interest" description="Disordered" evidence="1">
    <location>
        <begin position="386"/>
        <end position="416"/>
    </location>
</feature>
<dbReference type="Proteomes" id="UP000324222">
    <property type="component" value="Unassembled WGS sequence"/>
</dbReference>
<evidence type="ECO:0000313" key="3">
    <source>
        <dbReference type="Proteomes" id="UP000324222"/>
    </source>
</evidence>
<protein>
    <submittedName>
        <fullName evidence="2">Uncharacterized protein</fullName>
    </submittedName>
</protein>
<dbReference type="EMBL" id="VSRR010011253">
    <property type="protein sequence ID" value="MPC52924.1"/>
    <property type="molecule type" value="Genomic_DNA"/>
</dbReference>
<dbReference type="AlphaFoldDB" id="A0A5B7G8R7"/>
<feature type="compositionally biased region" description="Low complexity" evidence="1">
    <location>
        <begin position="190"/>
        <end position="202"/>
    </location>
</feature>
<reference evidence="2 3" key="1">
    <citation type="submission" date="2019-05" db="EMBL/GenBank/DDBJ databases">
        <title>Another draft genome of Portunus trituberculatus and its Hox gene families provides insights of decapod evolution.</title>
        <authorList>
            <person name="Jeong J.-H."/>
            <person name="Song I."/>
            <person name="Kim S."/>
            <person name="Choi T."/>
            <person name="Kim D."/>
            <person name="Ryu S."/>
            <person name="Kim W."/>
        </authorList>
    </citation>
    <scope>NUCLEOTIDE SEQUENCE [LARGE SCALE GENOMIC DNA]</scope>
    <source>
        <tissue evidence="2">Muscle</tissue>
    </source>
</reference>
<gene>
    <name evidence="2" type="ORF">E2C01_046805</name>
</gene>
<feature type="compositionally biased region" description="Low complexity" evidence="1">
    <location>
        <begin position="128"/>
        <end position="153"/>
    </location>
</feature>
<keyword evidence="3" id="KW-1185">Reference proteome</keyword>
<accession>A0A5B7G8R7</accession>
<feature type="region of interest" description="Disordered" evidence="1">
    <location>
        <begin position="91"/>
        <end position="209"/>
    </location>
</feature>
<organism evidence="2 3">
    <name type="scientific">Portunus trituberculatus</name>
    <name type="common">Swimming crab</name>
    <name type="synonym">Neptunus trituberculatus</name>
    <dbReference type="NCBI Taxonomy" id="210409"/>
    <lineage>
        <taxon>Eukaryota</taxon>
        <taxon>Metazoa</taxon>
        <taxon>Ecdysozoa</taxon>
        <taxon>Arthropoda</taxon>
        <taxon>Crustacea</taxon>
        <taxon>Multicrustacea</taxon>
        <taxon>Malacostraca</taxon>
        <taxon>Eumalacostraca</taxon>
        <taxon>Eucarida</taxon>
        <taxon>Decapoda</taxon>
        <taxon>Pleocyemata</taxon>
        <taxon>Brachyura</taxon>
        <taxon>Eubrachyura</taxon>
        <taxon>Portunoidea</taxon>
        <taxon>Portunidae</taxon>
        <taxon>Portuninae</taxon>
        <taxon>Portunus</taxon>
    </lineage>
</organism>
<comment type="caution">
    <text evidence="2">The sequence shown here is derived from an EMBL/GenBank/DDBJ whole genome shotgun (WGS) entry which is preliminary data.</text>
</comment>
<evidence type="ECO:0000313" key="2">
    <source>
        <dbReference type="EMBL" id="MPC52924.1"/>
    </source>
</evidence>
<evidence type="ECO:0000256" key="1">
    <source>
        <dbReference type="SAM" id="MobiDB-lite"/>
    </source>
</evidence>
<proteinExistence type="predicted"/>
<name>A0A5B7G8R7_PORTR</name>
<sequence>MPAQYAYYGPGEQHGAYLLHRAGGKIVRVTYTADQRGFRPKFRSFSSSAELDAFLEQHSVPSALKGGNTSLHTIGGIPAIAPIQDNSLNDALPAADEGSSRLTTPIGDHSAAPTLHILSPTTPVDNDTSPPTASSTTTTTTVPQQQGTTTTPPAEDSAAITKAPQEPITTLTLPEDDTSTILPKEPTSVTTLTPGLDNTTTTASPGDNSFTITTPLPADTTIITSPTNTASTTEAIDDMQPTEKDLTSYQDITTSQTEAITSSEDTIIMTTPPGDTAVIAITESDTTTVAPSGSALAISEGFEGNVVITLDPDATPNTTNASTLVPNVTSFFSGDATDNNIQTTPNDTNTFNPAPQGNTLDDITLTTTPDTAFTDPLNDITSLTSSEETTTILDTPTPTHTTTTSLDDSSEHNTTTTTMILPDTTYPATSVTDDITITPSTFGDNITVTTDNPSSPTLSTNANTDAVAITINGVTTISSSTDPSTPRDNTPSENIDTFGFTDTTTMISDILVTNPVTEATIMSIDTTTTTETDDTTMTENDI</sequence>